<evidence type="ECO:0000256" key="1">
    <source>
        <dbReference type="SAM" id="MobiDB-lite"/>
    </source>
</evidence>
<dbReference type="EMBL" id="JBEDUW010000006">
    <property type="protein sequence ID" value="KAK9922087.1"/>
    <property type="molecule type" value="Genomic_DNA"/>
</dbReference>
<feature type="region of interest" description="Disordered" evidence="1">
    <location>
        <begin position="52"/>
        <end position="76"/>
    </location>
</feature>
<accession>A0AAW1WBI3</accession>
<sequence length="76" mass="8340">MDDEVDVGDEGSEAVGLAVGLGVESEAGKAVLGEEDWGGLEGPVDIVAIAKGREGEIEEEEEEEERRRRRRRHEFC</sequence>
<feature type="compositionally biased region" description="Basic residues" evidence="1">
    <location>
        <begin position="67"/>
        <end position="76"/>
    </location>
</feature>
<keyword evidence="3" id="KW-1185">Reference proteome</keyword>
<dbReference type="AlphaFoldDB" id="A0AAW1WBI3"/>
<proteinExistence type="predicted"/>
<name>A0AAW1WBI3_RUBAR</name>
<dbReference type="Proteomes" id="UP001457282">
    <property type="component" value="Unassembled WGS sequence"/>
</dbReference>
<evidence type="ECO:0000313" key="2">
    <source>
        <dbReference type="EMBL" id="KAK9922087.1"/>
    </source>
</evidence>
<gene>
    <name evidence="2" type="ORF">M0R45_030568</name>
</gene>
<comment type="caution">
    <text evidence="2">The sequence shown here is derived from an EMBL/GenBank/DDBJ whole genome shotgun (WGS) entry which is preliminary data.</text>
</comment>
<evidence type="ECO:0000313" key="3">
    <source>
        <dbReference type="Proteomes" id="UP001457282"/>
    </source>
</evidence>
<protein>
    <submittedName>
        <fullName evidence="2">Uncharacterized protein</fullName>
    </submittedName>
</protein>
<organism evidence="2 3">
    <name type="scientific">Rubus argutus</name>
    <name type="common">Southern blackberry</name>
    <dbReference type="NCBI Taxonomy" id="59490"/>
    <lineage>
        <taxon>Eukaryota</taxon>
        <taxon>Viridiplantae</taxon>
        <taxon>Streptophyta</taxon>
        <taxon>Embryophyta</taxon>
        <taxon>Tracheophyta</taxon>
        <taxon>Spermatophyta</taxon>
        <taxon>Magnoliopsida</taxon>
        <taxon>eudicotyledons</taxon>
        <taxon>Gunneridae</taxon>
        <taxon>Pentapetalae</taxon>
        <taxon>rosids</taxon>
        <taxon>fabids</taxon>
        <taxon>Rosales</taxon>
        <taxon>Rosaceae</taxon>
        <taxon>Rosoideae</taxon>
        <taxon>Rosoideae incertae sedis</taxon>
        <taxon>Rubus</taxon>
    </lineage>
</organism>
<reference evidence="2 3" key="1">
    <citation type="journal article" date="2023" name="G3 (Bethesda)">
        <title>A chromosome-length genome assembly and annotation of blackberry (Rubus argutus, cv. 'Hillquist').</title>
        <authorList>
            <person name="Bruna T."/>
            <person name="Aryal R."/>
            <person name="Dudchenko O."/>
            <person name="Sargent D.J."/>
            <person name="Mead D."/>
            <person name="Buti M."/>
            <person name="Cavallini A."/>
            <person name="Hytonen T."/>
            <person name="Andres J."/>
            <person name="Pham M."/>
            <person name="Weisz D."/>
            <person name="Mascagni F."/>
            <person name="Usai G."/>
            <person name="Natali L."/>
            <person name="Bassil N."/>
            <person name="Fernandez G.E."/>
            <person name="Lomsadze A."/>
            <person name="Armour M."/>
            <person name="Olukolu B."/>
            <person name="Poorten T."/>
            <person name="Britton C."/>
            <person name="Davik J."/>
            <person name="Ashrafi H."/>
            <person name="Aiden E.L."/>
            <person name="Borodovsky M."/>
            <person name="Worthington M."/>
        </authorList>
    </citation>
    <scope>NUCLEOTIDE SEQUENCE [LARGE SCALE GENOMIC DNA]</scope>
    <source>
        <strain evidence="2">PI 553951</strain>
    </source>
</reference>